<dbReference type="PRINTS" id="PR01023">
    <property type="entry name" value="NAFLGMOTY"/>
</dbReference>
<dbReference type="InterPro" id="IPR036737">
    <property type="entry name" value="OmpA-like_sf"/>
</dbReference>
<feature type="region of interest" description="Disordered" evidence="5">
    <location>
        <begin position="219"/>
        <end position="275"/>
    </location>
</feature>
<dbReference type="InterPro" id="IPR006664">
    <property type="entry name" value="OMP_bac"/>
</dbReference>
<dbReference type="SUPFAM" id="SSF103088">
    <property type="entry name" value="OmpA-like"/>
    <property type="match status" value="1"/>
</dbReference>
<dbReference type="RefSeq" id="WP_019016991.1">
    <property type="nucleotide sequence ID" value="NZ_BMXD01000004.1"/>
</dbReference>
<accession>A0ABV7M631</accession>
<dbReference type="InterPro" id="IPR006690">
    <property type="entry name" value="OMPA-like_CS"/>
</dbReference>
<sequence length="462" mass="50154">MQQNMETMSEYAGRAAGATLGAGLGYLACSNKNDLDKAACIVAGAAAGWAIGDLIDQRRQALEQVSQQENLALVYEEIDTLEGESAGLSTTITDQAMFATGSSTLAPSAREKLLKIAQAYLQQPQKILVIGHTDATGSSEFNQRLSEQRARTVARLFMQEGIPETSLYFQGVGESRPIADNTSVSGQATNRRVEIVEITSEDELMAYTMRKQLSLDNIRSSVQTRTESSPSVASSSTSKQPRDTAKTTAPSTSKSSESTTVTPPAVTTPRHTMALGGAPVSEADLALYQSLFDTSSTWKRLLPVGQAQANNSQQACYQDNFRQSGSVKRLGDDQSVAYSAEDYLPGLNQSLLVTTLEDRLIGLGPVAVTRHFEPVSAPQLYVYQPGDNQHSQYRLPVSVNVYEGDEAWLYRAFVDDDQAPVDCFDLVFNKQDATHANDGRLFYAGNQGLMAVNYTPARPTRQ</sequence>
<evidence type="ECO:0000259" key="6">
    <source>
        <dbReference type="PROSITE" id="PS51123"/>
    </source>
</evidence>
<keyword evidence="3" id="KW-0998">Cell outer membrane</keyword>
<dbReference type="InterPro" id="IPR006665">
    <property type="entry name" value="OmpA-like"/>
</dbReference>
<dbReference type="EMBL" id="JBHRUH010000050">
    <property type="protein sequence ID" value="MFC3294391.1"/>
    <property type="molecule type" value="Genomic_DNA"/>
</dbReference>
<comment type="subcellular location">
    <subcellularLocation>
        <location evidence="1">Cell outer membrane</location>
    </subcellularLocation>
</comment>
<dbReference type="Pfam" id="PF00691">
    <property type="entry name" value="OmpA"/>
    <property type="match status" value="1"/>
</dbReference>
<evidence type="ECO:0000313" key="8">
    <source>
        <dbReference type="Proteomes" id="UP001595640"/>
    </source>
</evidence>
<dbReference type="InterPro" id="IPR050330">
    <property type="entry name" value="Bact_OuterMem_StrucFunc"/>
</dbReference>
<dbReference type="PROSITE" id="PS51123">
    <property type="entry name" value="OMPA_2"/>
    <property type="match status" value="1"/>
</dbReference>
<protein>
    <submittedName>
        <fullName evidence="7">OmpA family protein</fullName>
    </submittedName>
</protein>
<dbReference type="PROSITE" id="PS01068">
    <property type="entry name" value="OMPA_1"/>
    <property type="match status" value="1"/>
</dbReference>
<dbReference type="PANTHER" id="PTHR30329">
    <property type="entry name" value="STATOR ELEMENT OF FLAGELLAR MOTOR COMPLEX"/>
    <property type="match status" value="1"/>
</dbReference>
<evidence type="ECO:0000313" key="7">
    <source>
        <dbReference type="EMBL" id="MFC3294391.1"/>
    </source>
</evidence>
<comment type="caution">
    <text evidence="7">The sequence shown here is derived from an EMBL/GenBank/DDBJ whole genome shotgun (WGS) entry which is preliminary data.</text>
</comment>
<evidence type="ECO:0000256" key="5">
    <source>
        <dbReference type="SAM" id="MobiDB-lite"/>
    </source>
</evidence>
<evidence type="ECO:0000256" key="4">
    <source>
        <dbReference type="PROSITE-ProRule" id="PRU00473"/>
    </source>
</evidence>
<dbReference type="CDD" id="cd07185">
    <property type="entry name" value="OmpA_C-like"/>
    <property type="match status" value="1"/>
</dbReference>
<feature type="compositionally biased region" description="Low complexity" evidence="5">
    <location>
        <begin position="228"/>
        <end position="238"/>
    </location>
</feature>
<dbReference type="PANTHER" id="PTHR30329:SF21">
    <property type="entry name" value="LIPOPROTEIN YIAD-RELATED"/>
    <property type="match status" value="1"/>
</dbReference>
<proteinExistence type="predicted"/>
<organism evidence="7 8">
    <name type="scientific">Modicisalibacter luteus</name>
    <dbReference type="NCBI Taxonomy" id="453962"/>
    <lineage>
        <taxon>Bacteria</taxon>
        <taxon>Pseudomonadati</taxon>
        <taxon>Pseudomonadota</taxon>
        <taxon>Gammaproteobacteria</taxon>
        <taxon>Oceanospirillales</taxon>
        <taxon>Halomonadaceae</taxon>
        <taxon>Modicisalibacter</taxon>
    </lineage>
</organism>
<keyword evidence="8" id="KW-1185">Reference proteome</keyword>
<evidence type="ECO:0000256" key="1">
    <source>
        <dbReference type="ARBA" id="ARBA00004442"/>
    </source>
</evidence>
<feature type="compositionally biased region" description="Low complexity" evidence="5">
    <location>
        <begin position="246"/>
        <end position="269"/>
    </location>
</feature>
<gene>
    <name evidence="7" type="ORF">ACFOEI_20400</name>
</gene>
<dbReference type="Proteomes" id="UP001595640">
    <property type="component" value="Unassembled WGS sequence"/>
</dbReference>
<evidence type="ECO:0000256" key="2">
    <source>
        <dbReference type="ARBA" id="ARBA00023136"/>
    </source>
</evidence>
<reference evidence="8" key="1">
    <citation type="journal article" date="2019" name="Int. J. Syst. Evol. Microbiol.">
        <title>The Global Catalogue of Microorganisms (GCM) 10K type strain sequencing project: providing services to taxonomists for standard genome sequencing and annotation.</title>
        <authorList>
            <consortium name="The Broad Institute Genomics Platform"/>
            <consortium name="The Broad Institute Genome Sequencing Center for Infectious Disease"/>
            <person name="Wu L."/>
            <person name="Ma J."/>
        </authorList>
    </citation>
    <scope>NUCLEOTIDE SEQUENCE [LARGE SCALE GENOMIC DNA]</scope>
    <source>
        <strain evidence="8">KCTC 12847</strain>
    </source>
</reference>
<evidence type="ECO:0000256" key="3">
    <source>
        <dbReference type="ARBA" id="ARBA00023237"/>
    </source>
</evidence>
<keyword evidence="2 4" id="KW-0472">Membrane</keyword>
<feature type="domain" description="OmpA-like" evidence="6">
    <location>
        <begin position="85"/>
        <end position="201"/>
    </location>
</feature>
<name>A0ABV7M631_9GAMM</name>
<dbReference type="PRINTS" id="PR01021">
    <property type="entry name" value="OMPADOMAIN"/>
</dbReference>
<dbReference type="Gene3D" id="3.30.1330.60">
    <property type="entry name" value="OmpA-like domain"/>
    <property type="match status" value="1"/>
</dbReference>